<dbReference type="InterPro" id="IPR036388">
    <property type="entry name" value="WH-like_DNA-bd_sf"/>
</dbReference>
<name>A0ABY6KZM7_9ARAC</name>
<dbReference type="Proteomes" id="UP001235939">
    <property type="component" value="Chromosome 10"/>
</dbReference>
<proteinExistence type="predicted"/>
<evidence type="ECO:0000313" key="1">
    <source>
        <dbReference type="EMBL" id="UYV73138.1"/>
    </source>
</evidence>
<dbReference type="EMBL" id="CP092872">
    <property type="protein sequence ID" value="UYV73138.1"/>
    <property type="molecule type" value="Genomic_DNA"/>
</dbReference>
<protein>
    <submittedName>
        <fullName evidence="1">Uncharacterized protein</fullName>
    </submittedName>
</protein>
<dbReference type="Gene3D" id="1.10.10.10">
    <property type="entry name" value="Winged helix-like DNA-binding domain superfamily/Winged helix DNA-binding domain"/>
    <property type="match status" value="1"/>
</dbReference>
<sequence>MSHKVTPSLIYKSSPYSGLTAQYSSVSANGLNGNGNKDDDYISGARKFVQKRHEYLSINSDYATLPDLGCALRFRSTTFYDSAGRMITEPSERDLALANLKERFSHHSFSPERTNKFLHGFTRIVTIGESDPLHRYEIGEEKIAVVIGILLTGKSAGWDDFPCDLFQGFEDLFANAFCRVFEVSQFCELCLIPCGEMCLIPKPHGGLSLTGLRPLSLPTADHRVLSGVLYWRLRPHLRFIGRGDGDIDSVERTHLFHLFNGRRQGCVTSVVSVTISTKPLLLRLEQLHGRNNILEYADDIALLIRDDGQLEVKIFEDYRRASEMRVNFGKIQGLWYERWRNRIEYPFFKNGDLDFEDTPRNGRPSEFDEEHLKALLKEYGRQTTRELAENMKCSALTISNHLQSIDFLKDSELRCLTSLMKPTKKIAFKSLLNISHAINQHGAINNDF</sequence>
<organism evidence="1 2">
    <name type="scientific">Cordylochernes scorpioides</name>
    <dbReference type="NCBI Taxonomy" id="51811"/>
    <lineage>
        <taxon>Eukaryota</taxon>
        <taxon>Metazoa</taxon>
        <taxon>Ecdysozoa</taxon>
        <taxon>Arthropoda</taxon>
        <taxon>Chelicerata</taxon>
        <taxon>Arachnida</taxon>
        <taxon>Pseudoscorpiones</taxon>
        <taxon>Cheliferoidea</taxon>
        <taxon>Chernetidae</taxon>
        <taxon>Cordylochernes</taxon>
    </lineage>
</organism>
<gene>
    <name evidence="1" type="ORF">LAZ67_10001932</name>
</gene>
<accession>A0ABY6KZM7</accession>
<reference evidence="1 2" key="1">
    <citation type="submission" date="2022-01" db="EMBL/GenBank/DDBJ databases">
        <title>A chromosomal length assembly of Cordylochernes scorpioides.</title>
        <authorList>
            <person name="Zeh D."/>
            <person name="Zeh J."/>
        </authorList>
    </citation>
    <scope>NUCLEOTIDE SEQUENCE [LARGE SCALE GENOMIC DNA]</scope>
    <source>
        <strain evidence="1">IN4F17</strain>
        <tissue evidence="1">Whole Body</tissue>
    </source>
</reference>
<evidence type="ECO:0000313" key="2">
    <source>
        <dbReference type="Proteomes" id="UP001235939"/>
    </source>
</evidence>
<keyword evidence="2" id="KW-1185">Reference proteome</keyword>